<comment type="caution">
    <text evidence="2">The sequence shown here is derived from an EMBL/GenBank/DDBJ whole genome shotgun (WGS) entry which is preliminary data.</text>
</comment>
<sequence>MIDSLNICVDLNIWVAALLAEAKGRQGTASQSIVAIVRQGRCLSQPVQLIISWGMLNRLRQVLIQKLQVSTSSAELYLDTITAYAQLGALASSPQLTLGGTGIVPIQDIEDAHVLETAVAGKVQVLITANFKDFISKDTSVIVPQRHAIHSTPDRSFHIVHPYLFLEWIRKGSIPSTIENR</sequence>
<dbReference type="AlphaFoldDB" id="A0A2W1JEM4"/>
<dbReference type="Proteomes" id="UP000248857">
    <property type="component" value="Unassembled WGS sequence"/>
</dbReference>
<dbReference type="SUPFAM" id="SSF88723">
    <property type="entry name" value="PIN domain-like"/>
    <property type="match status" value="1"/>
</dbReference>
<feature type="domain" description="PIN" evidence="1">
    <location>
        <begin position="7"/>
        <end position="132"/>
    </location>
</feature>
<protein>
    <recommendedName>
        <fullName evidence="1">PIN domain-containing protein</fullName>
    </recommendedName>
</protein>
<proteinExistence type="predicted"/>
<evidence type="ECO:0000313" key="3">
    <source>
        <dbReference type="Proteomes" id="UP000248857"/>
    </source>
</evidence>
<name>A0A2W1JEM4_9CYAN</name>
<dbReference type="EMBL" id="PQWO01000052">
    <property type="protein sequence ID" value="PZD70195.1"/>
    <property type="molecule type" value="Genomic_DNA"/>
</dbReference>
<dbReference type="InterPro" id="IPR002716">
    <property type="entry name" value="PIN_dom"/>
</dbReference>
<gene>
    <name evidence="2" type="ORF">C1752_17101</name>
</gene>
<dbReference type="InterPro" id="IPR002850">
    <property type="entry name" value="PIN_toxin-like"/>
</dbReference>
<organism evidence="2 3">
    <name type="scientific">Acaryochloris thomasi RCC1774</name>
    <dbReference type="NCBI Taxonomy" id="1764569"/>
    <lineage>
        <taxon>Bacteria</taxon>
        <taxon>Bacillati</taxon>
        <taxon>Cyanobacteriota</taxon>
        <taxon>Cyanophyceae</taxon>
        <taxon>Acaryochloridales</taxon>
        <taxon>Acaryochloridaceae</taxon>
        <taxon>Acaryochloris</taxon>
        <taxon>Acaryochloris thomasi</taxon>
    </lineage>
</organism>
<dbReference type="PANTHER" id="PTHR34610">
    <property type="entry name" value="SSL7007 PROTEIN"/>
    <property type="match status" value="1"/>
</dbReference>
<dbReference type="PANTHER" id="PTHR34610:SF4">
    <property type="entry name" value="SLL8027 PROTEIN"/>
    <property type="match status" value="1"/>
</dbReference>
<dbReference type="OrthoDB" id="8355653at2"/>
<evidence type="ECO:0000259" key="1">
    <source>
        <dbReference type="Pfam" id="PF13470"/>
    </source>
</evidence>
<dbReference type="Pfam" id="PF13470">
    <property type="entry name" value="PIN_3"/>
    <property type="match status" value="1"/>
</dbReference>
<evidence type="ECO:0000313" key="2">
    <source>
        <dbReference type="EMBL" id="PZD70195.1"/>
    </source>
</evidence>
<dbReference type="InterPro" id="IPR029060">
    <property type="entry name" value="PIN-like_dom_sf"/>
</dbReference>
<keyword evidence="3" id="KW-1185">Reference proteome</keyword>
<accession>A0A2W1JEM4</accession>
<reference evidence="2 3" key="1">
    <citation type="journal article" date="2018" name="Sci. Rep.">
        <title>A novel species of the marine cyanobacterium Acaryochloris with a unique pigment content and lifestyle.</title>
        <authorList>
            <person name="Partensky F."/>
            <person name="Six C."/>
            <person name="Ratin M."/>
            <person name="Garczarek L."/>
            <person name="Vaulot D."/>
            <person name="Probert I."/>
            <person name="Calteau A."/>
            <person name="Gourvil P."/>
            <person name="Marie D."/>
            <person name="Grebert T."/>
            <person name="Bouchier C."/>
            <person name="Le Panse S."/>
            <person name="Gachenot M."/>
            <person name="Rodriguez F."/>
            <person name="Garrido J.L."/>
        </authorList>
    </citation>
    <scope>NUCLEOTIDE SEQUENCE [LARGE SCALE GENOMIC DNA]</scope>
    <source>
        <strain evidence="2 3">RCC1774</strain>
    </source>
</reference>
<dbReference type="RefSeq" id="WP_110989260.1">
    <property type="nucleotide sequence ID" value="NZ_CAWNWM010000052.1"/>
</dbReference>